<dbReference type="InterPro" id="IPR000157">
    <property type="entry name" value="TIR_dom"/>
</dbReference>
<dbReference type="Gene3D" id="1.25.40.10">
    <property type="entry name" value="Tetratricopeptide repeat domain"/>
    <property type="match status" value="3"/>
</dbReference>
<dbReference type="SUPFAM" id="SSF48452">
    <property type="entry name" value="TPR-like"/>
    <property type="match status" value="2"/>
</dbReference>
<proteinExistence type="predicted"/>
<dbReference type="RefSeq" id="XP_038059792.1">
    <property type="nucleotide sequence ID" value="XM_038203864.1"/>
</dbReference>
<protein>
    <recommendedName>
        <fullName evidence="3">TIR domain-containing protein</fullName>
    </recommendedName>
</protein>
<dbReference type="PROSITE" id="PS50005">
    <property type="entry name" value="TPR"/>
    <property type="match status" value="1"/>
</dbReference>
<dbReference type="Gene3D" id="3.40.50.10140">
    <property type="entry name" value="Toll/interleukin-1 receptor homology (TIR) domain"/>
    <property type="match status" value="1"/>
</dbReference>
<accession>A0A914A7F0</accession>
<evidence type="ECO:0000256" key="1">
    <source>
        <dbReference type="PROSITE-ProRule" id="PRU00339"/>
    </source>
</evidence>
<evidence type="ECO:0000313" key="4">
    <source>
        <dbReference type="EnsemblMetazoa" id="XP_038059792.1"/>
    </source>
</evidence>
<dbReference type="GeneID" id="119730822"/>
<evidence type="ECO:0000256" key="2">
    <source>
        <dbReference type="SAM" id="MobiDB-lite"/>
    </source>
</evidence>
<dbReference type="InterPro" id="IPR035897">
    <property type="entry name" value="Toll_tir_struct_dom_sf"/>
</dbReference>
<dbReference type="InterPro" id="IPR011990">
    <property type="entry name" value="TPR-like_helical_dom_sf"/>
</dbReference>
<keyword evidence="1" id="KW-0802">TPR repeat</keyword>
<dbReference type="PANTHER" id="PTHR16253">
    <property type="entry name" value="TETRATRICOPEPTIDE REPEAT PROTEIN 22"/>
    <property type="match status" value="1"/>
</dbReference>
<keyword evidence="5" id="KW-1185">Reference proteome</keyword>
<evidence type="ECO:0000313" key="5">
    <source>
        <dbReference type="Proteomes" id="UP000887568"/>
    </source>
</evidence>
<dbReference type="PROSITE" id="PS50104">
    <property type="entry name" value="TIR"/>
    <property type="match status" value="1"/>
</dbReference>
<feature type="repeat" description="TPR" evidence="1">
    <location>
        <begin position="52"/>
        <end position="85"/>
    </location>
</feature>
<organism evidence="4 5">
    <name type="scientific">Patiria miniata</name>
    <name type="common">Bat star</name>
    <name type="synonym">Asterina miniata</name>
    <dbReference type="NCBI Taxonomy" id="46514"/>
    <lineage>
        <taxon>Eukaryota</taxon>
        <taxon>Metazoa</taxon>
        <taxon>Echinodermata</taxon>
        <taxon>Eleutherozoa</taxon>
        <taxon>Asterozoa</taxon>
        <taxon>Asteroidea</taxon>
        <taxon>Valvatacea</taxon>
        <taxon>Valvatida</taxon>
        <taxon>Asterinidae</taxon>
        <taxon>Patiria</taxon>
    </lineage>
</organism>
<dbReference type="AlphaFoldDB" id="A0A914A7F0"/>
<name>A0A914A7F0_PATMI</name>
<dbReference type="InterPro" id="IPR019734">
    <property type="entry name" value="TPR_rpt"/>
</dbReference>
<sequence length="772" mass="88424">MASDISIQVSPGHFMLPLLINKEINIDTTVVETKLRDLDHFLRVRIGRPEELAILNAKGLLNLRLNRYEEALDLFHAVLAKDPENLNALANLQYVLEKLFKLAEAGNYREMWYRLLHPAESATQEAVSIAEAPTNQRRIQARCLAEQAYAHTFDIHSENVSGKRHMQSVELYQKALRLGGEDVTDIEQHEWKFCLAINEHKLFTHLPYYNQPNQPDQHRPRVHLENAVKLFSDLVGGGRSVDKEIQWDSWCHLGDIFRTMKHRHMQQNVPHEMRKYTRDPEQCMTKAMEISPDNPRLLVRYATVHYSLNKDRGKSLKLLDASLNIDATNWKALSTRATINMKHYNSQQTQDRPEMREILDSAKGDLEKALSMNVTPWDLINLGQVYYRLAKNHTKEEIDKKSLFQKALVCFSKSVDCPDGNNRTDVHFMRGLCLFDIEEKRAAIGCFKQAIACEAPYLTNTRNFNELLRVYLSILQEENPPKDESILAETAFSLKKALKKYGQPKISKFCISEFTFEHKKELQLLLGYCRKYSELNELVSLLEKTSFATARSPLHIHETPQAPFGHGMRSPNAGRPMLRLSHHEEADDPQEEAGMHNVGSGASATGGAAEEGWPTIQEPAEEVKGQPIKEAPKEARVPDFKYDFIVVYPKSERDWVSYDLLNELEAIRNLKGCTRDRDALAGSMKISSEINLMKESASILLVVNQDFMSECEASMHYALKLRKESRRSRVVIPVLRDDSEIPDEIDMLLNSFNAASGPVDWDRLKFCIEQQI</sequence>
<feature type="compositionally biased region" description="Low complexity" evidence="2">
    <location>
        <begin position="599"/>
        <end position="610"/>
    </location>
</feature>
<dbReference type="PANTHER" id="PTHR16253:SF0">
    <property type="entry name" value="TETRATRICOPEPTIDE REPEAT PROTEIN 22"/>
    <property type="match status" value="1"/>
</dbReference>
<evidence type="ECO:0000259" key="3">
    <source>
        <dbReference type="PROSITE" id="PS50104"/>
    </source>
</evidence>
<feature type="domain" description="TIR" evidence="3">
    <location>
        <begin position="640"/>
        <end position="772"/>
    </location>
</feature>
<dbReference type="SUPFAM" id="SSF52200">
    <property type="entry name" value="Toll/Interleukin receptor TIR domain"/>
    <property type="match status" value="1"/>
</dbReference>
<dbReference type="GO" id="GO:0007165">
    <property type="term" value="P:signal transduction"/>
    <property type="evidence" value="ECO:0007669"/>
    <property type="project" value="InterPro"/>
</dbReference>
<dbReference type="OrthoDB" id="9976543at2759"/>
<reference evidence="4" key="1">
    <citation type="submission" date="2022-11" db="UniProtKB">
        <authorList>
            <consortium name="EnsemblMetazoa"/>
        </authorList>
    </citation>
    <scope>IDENTIFICATION</scope>
</reference>
<dbReference type="SMART" id="SM00028">
    <property type="entry name" value="TPR"/>
    <property type="match status" value="2"/>
</dbReference>
<dbReference type="InterPro" id="IPR042342">
    <property type="entry name" value="TTC22"/>
</dbReference>
<dbReference type="Proteomes" id="UP000887568">
    <property type="component" value="Unplaced"/>
</dbReference>
<feature type="region of interest" description="Disordered" evidence="2">
    <location>
        <begin position="583"/>
        <end position="610"/>
    </location>
</feature>
<dbReference type="EnsemblMetazoa" id="XM_038203864.1">
    <property type="protein sequence ID" value="XP_038059792.1"/>
    <property type="gene ID" value="LOC119730822"/>
</dbReference>